<dbReference type="InterPro" id="IPR021956">
    <property type="entry name" value="DUF3573"/>
</dbReference>
<dbReference type="AlphaFoldDB" id="A0A2N9XHJ4"/>
<dbReference type="EMBL" id="MEIP01000014">
    <property type="protein sequence ID" value="PIT47799.1"/>
    <property type="molecule type" value="Genomic_DNA"/>
</dbReference>
<dbReference type="RefSeq" id="WP_100120867.1">
    <property type="nucleotide sequence ID" value="NZ_MEIP01000014.1"/>
</dbReference>
<dbReference type="Pfam" id="PF13174">
    <property type="entry name" value="TPR_6"/>
    <property type="match status" value="1"/>
</dbReference>
<feature type="chain" id="PRO_5014673605" description="Outer membrane lipoprotein BamD-like domain-containing protein" evidence="2">
    <location>
        <begin position="29"/>
        <end position="223"/>
    </location>
</feature>
<protein>
    <recommendedName>
        <fullName evidence="5">Outer membrane lipoprotein BamD-like domain-containing protein</fullName>
    </recommendedName>
</protein>
<comment type="caution">
    <text evidence="3">The sequence shown here is derived from an EMBL/GenBank/DDBJ whole genome shotgun (WGS) entry which is preliminary data.</text>
</comment>
<evidence type="ECO:0000256" key="1">
    <source>
        <dbReference type="SAM" id="Coils"/>
    </source>
</evidence>
<dbReference type="Gene3D" id="1.25.40.10">
    <property type="entry name" value="Tetratricopeptide repeat domain"/>
    <property type="match status" value="1"/>
</dbReference>
<keyword evidence="2" id="KW-0732">Signal</keyword>
<dbReference type="PROSITE" id="PS51257">
    <property type="entry name" value="PROKAR_LIPOPROTEIN"/>
    <property type="match status" value="1"/>
</dbReference>
<evidence type="ECO:0000256" key="2">
    <source>
        <dbReference type="SAM" id="SignalP"/>
    </source>
</evidence>
<proteinExistence type="predicted"/>
<feature type="signal peptide" evidence="2">
    <location>
        <begin position="1"/>
        <end position="28"/>
    </location>
</feature>
<evidence type="ECO:0000313" key="4">
    <source>
        <dbReference type="Proteomes" id="UP000229970"/>
    </source>
</evidence>
<organism evidence="3 4">
    <name type="scientific">Snodgrassella alvi</name>
    <dbReference type="NCBI Taxonomy" id="1196083"/>
    <lineage>
        <taxon>Bacteria</taxon>
        <taxon>Pseudomonadati</taxon>
        <taxon>Pseudomonadota</taxon>
        <taxon>Betaproteobacteria</taxon>
        <taxon>Neisseriales</taxon>
        <taxon>Neisseriaceae</taxon>
        <taxon>Snodgrassella</taxon>
    </lineage>
</organism>
<evidence type="ECO:0008006" key="5">
    <source>
        <dbReference type="Google" id="ProtNLM"/>
    </source>
</evidence>
<sequence length="223" mass="24756">MPFSNYRHFCLVLITILTISACSSTMPATSGTTITPTSDDPAPEITQTANQLSQIQAQLASLQTQINGLQNQINDVRQQQATLSRYMNVRTPSSKVNSAKTPATSDNISEARRLYNAGLYAQSIRLLKNADSGGNGNTLARERMWLLLQNHVRLNNCESAINIGKRFVNLFPQYSQSPNALYLVAQCQAHLQQQDIARTTYQRIISSYPNSTAANKARHQLKK</sequence>
<dbReference type="InterPro" id="IPR011990">
    <property type="entry name" value="TPR-like_helical_dom_sf"/>
</dbReference>
<name>A0A2N9XHJ4_9NEIS</name>
<evidence type="ECO:0000313" key="3">
    <source>
        <dbReference type="EMBL" id="PIT47799.1"/>
    </source>
</evidence>
<accession>A0A2N9XHJ4</accession>
<reference evidence="3 4" key="1">
    <citation type="journal article" date="2017" name="MBio">
        <title>Type VI secretion-mediated competition in the bee gut microbiome.</title>
        <authorList>
            <person name="Steele M.I."/>
            <person name="Kwong W.K."/>
            <person name="Powell J.E."/>
            <person name="Whiteley M."/>
            <person name="Moran N.A."/>
        </authorList>
    </citation>
    <scope>NUCLEOTIDE SEQUENCE [LARGE SCALE GENOMIC DNA]</scope>
    <source>
        <strain evidence="3 4">Ruf1-X</strain>
    </source>
</reference>
<keyword evidence="1" id="KW-0175">Coiled coil</keyword>
<gene>
    <name evidence="3" type="ORF">BHC46_05810</name>
</gene>
<dbReference type="InterPro" id="IPR019734">
    <property type="entry name" value="TPR_rpt"/>
</dbReference>
<feature type="coiled-coil region" evidence="1">
    <location>
        <begin position="45"/>
        <end position="79"/>
    </location>
</feature>
<dbReference type="SUPFAM" id="SSF46579">
    <property type="entry name" value="Prefoldin"/>
    <property type="match status" value="1"/>
</dbReference>
<dbReference type="SUPFAM" id="SSF48452">
    <property type="entry name" value="TPR-like"/>
    <property type="match status" value="1"/>
</dbReference>
<dbReference type="Pfam" id="PF12097">
    <property type="entry name" value="DUF3573"/>
    <property type="match status" value="1"/>
</dbReference>
<dbReference type="Proteomes" id="UP000229970">
    <property type="component" value="Unassembled WGS sequence"/>
</dbReference>
<dbReference type="Gene3D" id="1.20.5.110">
    <property type="match status" value="1"/>
</dbReference>